<evidence type="ECO:0000259" key="1">
    <source>
        <dbReference type="PROSITE" id="PS50878"/>
    </source>
</evidence>
<evidence type="ECO:0000313" key="3">
    <source>
        <dbReference type="EMBL" id="CAF3995840.1"/>
    </source>
</evidence>
<sequence>MLRPLSDRLARDTTITSGSELIKKLYNVVDLYTMIPQTEGILAIRRMLDYLNVKQVDGLKIETIIRLGRFVMQNNYFQYNNQFYHQVRGGAMGSPLTMTMANCYMYFFEQKIVKQIQNSGGIYVRYIDDIFISINWP</sequence>
<dbReference type="PROSITE" id="PS50878">
    <property type="entry name" value="RT_POL"/>
    <property type="match status" value="1"/>
</dbReference>
<protein>
    <recommendedName>
        <fullName evidence="1">Reverse transcriptase domain-containing protein</fullName>
    </recommendedName>
</protein>
<dbReference type="AlphaFoldDB" id="A0A819NMV5"/>
<name>A0A819NMV5_9BILA</name>
<dbReference type="Proteomes" id="UP000663844">
    <property type="component" value="Unassembled WGS sequence"/>
</dbReference>
<gene>
    <name evidence="2" type="ORF">JYZ213_LOCUS41377</name>
    <name evidence="3" type="ORF">OXD698_LOCUS29223</name>
</gene>
<dbReference type="EMBL" id="CAJOAZ010003259">
    <property type="protein sequence ID" value="CAF3995840.1"/>
    <property type="molecule type" value="Genomic_DNA"/>
</dbReference>
<dbReference type="InterPro" id="IPR000477">
    <property type="entry name" value="RT_dom"/>
</dbReference>
<dbReference type="EMBL" id="CAJNOG010001675">
    <property type="protein sequence ID" value="CAF1463262.1"/>
    <property type="molecule type" value="Genomic_DNA"/>
</dbReference>
<dbReference type="Proteomes" id="UP000663845">
    <property type="component" value="Unassembled WGS sequence"/>
</dbReference>
<evidence type="ECO:0000313" key="4">
    <source>
        <dbReference type="Proteomes" id="UP000663844"/>
    </source>
</evidence>
<comment type="caution">
    <text evidence="3">The sequence shown here is derived from an EMBL/GenBank/DDBJ whole genome shotgun (WGS) entry which is preliminary data.</text>
</comment>
<dbReference type="PANTHER" id="PTHR21301:SF12">
    <property type="match status" value="1"/>
</dbReference>
<accession>A0A819NMV5</accession>
<reference evidence="3" key="1">
    <citation type="submission" date="2021-02" db="EMBL/GenBank/DDBJ databases">
        <authorList>
            <person name="Nowell W R."/>
        </authorList>
    </citation>
    <scope>NUCLEOTIDE SEQUENCE</scope>
</reference>
<dbReference type="PANTHER" id="PTHR21301">
    <property type="entry name" value="REVERSE TRANSCRIPTASE"/>
    <property type="match status" value="1"/>
</dbReference>
<evidence type="ECO:0000313" key="2">
    <source>
        <dbReference type="EMBL" id="CAF1463262.1"/>
    </source>
</evidence>
<feature type="domain" description="Reverse transcriptase" evidence="1">
    <location>
        <begin position="1"/>
        <end position="137"/>
    </location>
</feature>
<proteinExistence type="predicted"/>
<organism evidence="3 4">
    <name type="scientific">Adineta steineri</name>
    <dbReference type="NCBI Taxonomy" id="433720"/>
    <lineage>
        <taxon>Eukaryota</taxon>
        <taxon>Metazoa</taxon>
        <taxon>Spiralia</taxon>
        <taxon>Gnathifera</taxon>
        <taxon>Rotifera</taxon>
        <taxon>Eurotatoria</taxon>
        <taxon>Bdelloidea</taxon>
        <taxon>Adinetida</taxon>
        <taxon>Adinetidae</taxon>
        <taxon>Adineta</taxon>
    </lineage>
</organism>